<dbReference type="OrthoDB" id="4972407at2759"/>
<evidence type="ECO:0000313" key="4">
    <source>
        <dbReference type="Proteomes" id="UP000253153"/>
    </source>
</evidence>
<feature type="domain" description="Secreted LysM effector LysM C-terminal" evidence="2">
    <location>
        <begin position="22"/>
        <end position="137"/>
    </location>
</feature>
<proteinExistence type="predicted"/>
<dbReference type="GeneID" id="41992231"/>
<keyword evidence="4" id="KW-1185">Reference proteome</keyword>
<dbReference type="InterPro" id="IPR057277">
    <property type="entry name" value="LysM_C"/>
</dbReference>
<evidence type="ECO:0000259" key="2">
    <source>
        <dbReference type="Pfam" id="PF25139"/>
    </source>
</evidence>
<keyword evidence="1" id="KW-0732">Signal</keyword>
<name>A0A366S6I2_9HYPO</name>
<feature type="chain" id="PRO_5017082476" description="Secreted LysM effector LysM C-terminal domain-containing protein" evidence="1">
    <location>
        <begin position="22"/>
        <end position="149"/>
    </location>
</feature>
<dbReference type="Proteomes" id="UP000253153">
    <property type="component" value="Unassembled WGS sequence"/>
</dbReference>
<reference evidence="3 4" key="1">
    <citation type="submission" date="2018-06" db="EMBL/GenBank/DDBJ databases">
        <title>Fusarium incarnatum-equiseti species complex species 28.</title>
        <authorList>
            <person name="Gardiner D.M."/>
        </authorList>
    </citation>
    <scope>NUCLEOTIDE SEQUENCE [LARGE SCALE GENOMIC DNA]</scope>
    <source>
        <strain evidence="3 4">FIESC_28</strain>
    </source>
</reference>
<dbReference type="RefSeq" id="XP_031018887.1">
    <property type="nucleotide sequence ID" value="XM_031156935.1"/>
</dbReference>
<organism evidence="3 4">
    <name type="scientific">Fusarium coffeatum</name>
    <dbReference type="NCBI Taxonomy" id="231269"/>
    <lineage>
        <taxon>Eukaryota</taxon>
        <taxon>Fungi</taxon>
        <taxon>Dikarya</taxon>
        <taxon>Ascomycota</taxon>
        <taxon>Pezizomycotina</taxon>
        <taxon>Sordariomycetes</taxon>
        <taxon>Hypocreomycetidae</taxon>
        <taxon>Hypocreales</taxon>
        <taxon>Nectriaceae</taxon>
        <taxon>Fusarium</taxon>
        <taxon>Fusarium incarnatum-equiseti species complex</taxon>
    </lineage>
</organism>
<feature type="signal peptide" evidence="1">
    <location>
        <begin position="1"/>
        <end position="21"/>
    </location>
</feature>
<evidence type="ECO:0000256" key="1">
    <source>
        <dbReference type="SAM" id="SignalP"/>
    </source>
</evidence>
<dbReference type="EMBL" id="QKXC01000058">
    <property type="protein sequence ID" value="RBR24296.1"/>
    <property type="molecule type" value="Genomic_DNA"/>
</dbReference>
<dbReference type="Pfam" id="PF25139">
    <property type="entry name" value="LysM14_C"/>
    <property type="match status" value="1"/>
</dbReference>
<gene>
    <name evidence="3" type="ORF">FIESC28_02786</name>
</gene>
<protein>
    <recommendedName>
        <fullName evidence="2">Secreted LysM effector LysM C-terminal domain-containing protein</fullName>
    </recommendedName>
</protein>
<dbReference type="AlphaFoldDB" id="A0A366S6I2"/>
<evidence type="ECO:0000313" key="3">
    <source>
        <dbReference type="EMBL" id="RBR24296.1"/>
    </source>
</evidence>
<sequence>MHFSASTSLAVLLAVMTPVSAWQATFYDQWFCNPKDDTQYRSISSDVDGACYTFGKDMPGTACEKFTNGGVNKGACDGEAFVPQAVLVQPGTACEVYADDNCEVAVRRYWSTDGYPYCGVYDAGIGFSISPIKSFHCLPYSKTDDRGRD</sequence>
<comment type="caution">
    <text evidence="3">The sequence shown here is derived from an EMBL/GenBank/DDBJ whole genome shotgun (WGS) entry which is preliminary data.</text>
</comment>
<accession>A0A366S6I2</accession>